<dbReference type="AlphaFoldDB" id="A0A096C0E2"/>
<keyword evidence="2 3" id="KW-0808">Transferase</keyword>
<dbReference type="InterPro" id="IPR016874">
    <property type="entry name" value="TcmP-like"/>
</dbReference>
<dbReference type="InterPro" id="IPR029063">
    <property type="entry name" value="SAM-dependent_MTases_sf"/>
</dbReference>
<sequence length="270" mass="31906">METKQLSSVPETMLIPLWARAWETENKGGLINDEIAKNIIKQIDYDFSKFKNGKLSQVGCCIRGSLIDKEAQKFLEKHPDAVVIQLGAGLDARYQRMNYPKVTHWFDLDLKESIDIRRQLIPESENNTYLELSMFDYSWIEKVKAFNKPTLIIIEGVLMYFNPNDVQQFFTTLCKQFDKATILFDMLTFMAVKHAKHHDTLKKVDGNAEFLWSELDSKIMETWHHKIHITNEYYMSDHDQGRFPLLLRLLYKLPYFYKRLNQRIVTLEIK</sequence>
<accession>A0A096C0E2</accession>
<dbReference type="RefSeq" id="WP_036884125.1">
    <property type="nucleotide sequence ID" value="NZ_JRNR01000093.1"/>
</dbReference>
<dbReference type="PIRSF" id="PIRSF028177">
    <property type="entry name" value="Polyketide_synth_Omtfrase_TcmP"/>
    <property type="match status" value="1"/>
</dbReference>
<comment type="caution">
    <text evidence="3">The sequence shown here is derived from an EMBL/GenBank/DDBJ whole genome shotgun (WGS) entry which is preliminary data.</text>
</comment>
<gene>
    <name evidence="3" type="ORF">HMPREF0654_08990</name>
</gene>
<dbReference type="GO" id="GO:0008168">
    <property type="term" value="F:methyltransferase activity"/>
    <property type="evidence" value="ECO:0007669"/>
    <property type="project" value="UniProtKB-KW"/>
</dbReference>
<dbReference type="Pfam" id="PF04072">
    <property type="entry name" value="LCM"/>
    <property type="match status" value="1"/>
</dbReference>
<dbReference type="PANTHER" id="PTHR43619">
    <property type="entry name" value="S-ADENOSYL-L-METHIONINE-DEPENDENT METHYLTRANSFERASE YKTD-RELATED"/>
    <property type="match status" value="1"/>
</dbReference>
<dbReference type="SUPFAM" id="SSF53335">
    <property type="entry name" value="S-adenosyl-L-methionine-dependent methyltransferases"/>
    <property type="match status" value="1"/>
</dbReference>
<dbReference type="EMBL" id="JRNR01000093">
    <property type="protein sequence ID" value="KGF48482.1"/>
    <property type="molecule type" value="Genomic_DNA"/>
</dbReference>
<organism evidence="3 4">
    <name type="scientific">Prevotella disiens DNF00882</name>
    <dbReference type="NCBI Taxonomy" id="1401075"/>
    <lineage>
        <taxon>Bacteria</taxon>
        <taxon>Pseudomonadati</taxon>
        <taxon>Bacteroidota</taxon>
        <taxon>Bacteroidia</taxon>
        <taxon>Bacteroidales</taxon>
        <taxon>Prevotellaceae</taxon>
        <taxon>Prevotella</taxon>
    </lineage>
</organism>
<dbReference type="InterPro" id="IPR007213">
    <property type="entry name" value="Ppm1/Ppm2/Tcmp"/>
</dbReference>
<name>A0A096C0E2_9BACT</name>
<keyword evidence="1 3" id="KW-0489">Methyltransferase</keyword>
<evidence type="ECO:0000256" key="2">
    <source>
        <dbReference type="ARBA" id="ARBA00022679"/>
    </source>
</evidence>
<evidence type="ECO:0000313" key="4">
    <source>
        <dbReference type="Proteomes" id="UP000029538"/>
    </source>
</evidence>
<dbReference type="PANTHER" id="PTHR43619:SF2">
    <property type="entry name" value="S-ADENOSYL-L-METHIONINE-DEPENDENT METHYLTRANSFERASES SUPERFAMILY PROTEIN"/>
    <property type="match status" value="1"/>
</dbReference>
<evidence type="ECO:0000313" key="3">
    <source>
        <dbReference type="EMBL" id="KGF48482.1"/>
    </source>
</evidence>
<protein>
    <submittedName>
        <fullName evidence="3">Methyltransferase</fullName>
    </submittedName>
</protein>
<reference evidence="3 4" key="1">
    <citation type="submission" date="2014-07" db="EMBL/GenBank/DDBJ databases">
        <authorList>
            <person name="McCorrison J."/>
            <person name="Sanka R."/>
            <person name="Torralba M."/>
            <person name="Gillis M."/>
            <person name="Haft D.H."/>
            <person name="Methe B."/>
            <person name="Sutton G."/>
            <person name="Nelson K.E."/>
        </authorList>
    </citation>
    <scope>NUCLEOTIDE SEQUENCE [LARGE SCALE GENOMIC DNA]</scope>
    <source>
        <strain evidence="3 4">DNF00882</strain>
    </source>
</reference>
<dbReference type="Proteomes" id="UP000029538">
    <property type="component" value="Unassembled WGS sequence"/>
</dbReference>
<proteinExistence type="predicted"/>
<dbReference type="GO" id="GO:0032259">
    <property type="term" value="P:methylation"/>
    <property type="evidence" value="ECO:0007669"/>
    <property type="project" value="UniProtKB-KW"/>
</dbReference>
<dbReference type="Gene3D" id="3.40.50.150">
    <property type="entry name" value="Vaccinia Virus protein VP39"/>
    <property type="match status" value="1"/>
</dbReference>
<evidence type="ECO:0000256" key="1">
    <source>
        <dbReference type="ARBA" id="ARBA00022603"/>
    </source>
</evidence>